<feature type="compositionally biased region" description="Polar residues" evidence="1">
    <location>
        <begin position="150"/>
        <end position="178"/>
    </location>
</feature>
<dbReference type="EMBL" id="JANAVB010006599">
    <property type="protein sequence ID" value="KAJ6844387.1"/>
    <property type="molecule type" value="Genomic_DNA"/>
</dbReference>
<reference evidence="3" key="1">
    <citation type="journal article" date="2023" name="GigaByte">
        <title>Genome assembly of the bearded iris, Iris pallida Lam.</title>
        <authorList>
            <person name="Bruccoleri R.E."/>
            <person name="Oakeley E.J."/>
            <person name="Faust A.M.E."/>
            <person name="Altorfer M."/>
            <person name="Dessus-Babus S."/>
            <person name="Burckhardt D."/>
            <person name="Oertli M."/>
            <person name="Naumann U."/>
            <person name="Petersen F."/>
            <person name="Wong J."/>
        </authorList>
    </citation>
    <scope>NUCLEOTIDE SEQUENCE</scope>
    <source>
        <strain evidence="3">GSM-AAB239-AS_SAM_17_03QT</strain>
    </source>
</reference>
<dbReference type="Proteomes" id="UP001140949">
    <property type="component" value="Unassembled WGS sequence"/>
</dbReference>
<evidence type="ECO:0000259" key="2">
    <source>
        <dbReference type="SMART" id="SM00666"/>
    </source>
</evidence>
<name>A0AAX6HUZ7_IRIPA</name>
<sequence>MVTGTIVAFCQFGGEFVTKDDGTMLYTDGEAHAVNINDDLKSEIASMFNIDSSTICIKYFLPINKRTLITVSSEKNLGRMIDFHMDSLTIDIYVSNKNENRTTRSIAADSGTSVVDTAAADRSCRSKRPNTANRMTTRSLKARTCVADSSSPTSAICKRGTTSVADSSTRKTASGKTTDNVKQKRSRADEKTVVRRVVDDSVAPVAINPAIDNNTQERVILDSIDEANEANMKVEISFDTADDIGSQLSTNHFDTCITDVGQELENVRAFCDELCKYAFSKGFPSSILRMRSLVLLSNAFQKIVHGGYMLLGQLVSKNLLSRKQIMCIHVEHNLGKILTAELENCGWLGLRKKVFDNPDGRPRDTARNVYEEFGVHLSYPQAWTAKEIAQKEIHTVQEEACNQVPWLCEQIMGANPGTVATVATSVDAKFRRCFVSFYASFHGFENGCRPLIFLDKKCLTVNNLWKLLVAASVDGDNEIFPVAFAIVEEETPDSWHWFLLQLKYAITSQRVTIVSSRQKGLDESVPRVFEDCYHGYSLVHLIEEYKAVLKKAHGQTNKRVQWSNISKVLHWLIWLKISIHT</sequence>
<protein>
    <recommendedName>
        <fullName evidence="2">PB1 domain-containing protein</fullName>
    </recommendedName>
</protein>
<feature type="region of interest" description="Disordered" evidence="1">
    <location>
        <begin position="150"/>
        <end position="190"/>
    </location>
</feature>
<feature type="domain" description="PB1" evidence="2">
    <location>
        <begin position="19"/>
        <end position="95"/>
    </location>
</feature>
<gene>
    <name evidence="3" type="ORF">M6B38_292335</name>
</gene>
<evidence type="ECO:0000256" key="1">
    <source>
        <dbReference type="SAM" id="MobiDB-lite"/>
    </source>
</evidence>
<dbReference type="InterPro" id="IPR018289">
    <property type="entry name" value="MULE_transposase_dom"/>
</dbReference>
<accession>A0AAX6HUZ7</accession>
<dbReference type="PANTHER" id="PTHR31973">
    <property type="entry name" value="POLYPROTEIN, PUTATIVE-RELATED"/>
    <property type="match status" value="1"/>
</dbReference>
<dbReference type="PANTHER" id="PTHR31973:SF166">
    <property type="entry name" value="OS10G0104700 PROTEIN"/>
    <property type="match status" value="1"/>
</dbReference>
<keyword evidence="4" id="KW-1185">Reference proteome</keyword>
<evidence type="ECO:0000313" key="3">
    <source>
        <dbReference type="EMBL" id="KAJ6844387.1"/>
    </source>
</evidence>
<organism evidence="3 4">
    <name type="scientific">Iris pallida</name>
    <name type="common">Sweet iris</name>
    <dbReference type="NCBI Taxonomy" id="29817"/>
    <lineage>
        <taxon>Eukaryota</taxon>
        <taxon>Viridiplantae</taxon>
        <taxon>Streptophyta</taxon>
        <taxon>Embryophyta</taxon>
        <taxon>Tracheophyta</taxon>
        <taxon>Spermatophyta</taxon>
        <taxon>Magnoliopsida</taxon>
        <taxon>Liliopsida</taxon>
        <taxon>Asparagales</taxon>
        <taxon>Iridaceae</taxon>
        <taxon>Iridoideae</taxon>
        <taxon>Irideae</taxon>
        <taxon>Iris</taxon>
    </lineage>
</organism>
<dbReference type="InterPro" id="IPR000270">
    <property type="entry name" value="PB1_dom"/>
</dbReference>
<reference evidence="3" key="2">
    <citation type="submission" date="2023-04" db="EMBL/GenBank/DDBJ databases">
        <authorList>
            <person name="Bruccoleri R.E."/>
            <person name="Oakeley E.J."/>
            <person name="Faust A.-M."/>
            <person name="Dessus-Babus S."/>
            <person name="Altorfer M."/>
            <person name="Burckhardt D."/>
            <person name="Oertli M."/>
            <person name="Naumann U."/>
            <person name="Petersen F."/>
            <person name="Wong J."/>
        </authorList>
    </citation>
    <scope>NUCLEOTIDE SEQUENCE</scope>
    <source>
        <strain evidence="3">GSM-AAB239-AS_SAM_17_03QT</strain>
        <tissue evidence="3">Leaf</tissue>
    </source>
</reference>
<dbReference type="AlphaFoldDB" id="A0AAX6HUZ7"/>
<dbReference type="SMART" id="SM00666">
    <property type="entry name" value="PB1"/>
    <property type="match status" value="1"/>
</dbReference>
<feature type="compositionally biased region" description="Basic and acidic residues" evidence="1">
    <location>
        <begin position="179"/>
        <end position="190"/>
    </location>
</feature>
<comment type="caution">
    <text evidence="3">The sequence shown here is derived from an EMBL/GenBank/DDBJ whole genome shotgun (WGS) entry which is preliminary data.</text>
</comment>
<dbReference type="Pfam" id="PF10551">
    <property type="entry name" value="MULE"/>
    <property type="match status" value="1"/>
</dbReference>
<proteinExistence type="predicted"/>
<evidence type="ECO:0000313" key="4">
    <source>
        <dbReference type="Proteomes" id="UP001140949"/>
    </source>
</evidence>